<dbReference type="CDD" id="cd07560">
    <property type="entry name" value="Peptidase_S41_CPP"/>
    <property type="match status" value="1"/>
</dbReference>
<evidence type="ECO:0000256" key="5">
    <source>
        <dbReference type="RuleBase" id="RU004404"/>
    </source>
</evidence>
<comment type="similarity">
    <text evidence="1 5">Belongs to the peptidase S41A family.</text>
</comment>
<keyword evidence="3 5" id="KW-0378">Hydrolase</keyword>
<dbReference type="GO" id="GO:0006508">
    <property type="term" value="P:proteolysis"/>
    <property type="evidence" value="ECO:0007669"/>
    <property type="project" value="UniProtKB-KW"/>
</dbReference>
<dbReference type="GO" id="GO:0007165">
    <property type="term" value="P:signal transduction"/>
    <property type="evidence" value="ECO:0007669"/>
    <property type="project" value="TreeGrafter"/>
</dbReference>
<dbReference type="InterPro" id="IPR004447">
    <property type="entry name" value="Peptidase_S41A"/>
</dbReference>
<dbReference type="PANTHER" id="PTHR32060:SF30">
    <property type="entry name" value="CARBOXY-TERMINAL PROCESSING PROTEASE CTPA"/>
    <property type="match status" value="1"/>
</dbReference>
<dbReference type="SUPFAM" id="SSF52096">
    <property type="entry name" value="ClpP/crotonase"/>
    <property type="match status" value="1"/>
</dbReference>
<dbReference type="GO" id="GO:0004252">
    <property type="term" value="F:serine-type endopeptidase activity"/>
    <property type="evidence" value="ECO:0007669"/>
    <property type="project" value="UniProtKB-EC"/>
</dbReference>
<dbReference type="Gene3D" id="2.30.42.10">
    <property type="match status" value="1"/>
</dbReference>
<dbReference type="SUPFAM" id="SSF50156">
    <property type="entry name" value="PDZ domain-like"/>
    <property type="match status" value="1"/>
</dbReference>
<dbReference type="PROSITE" id="PS50106">
    <property type="entry name" value="PDZ"/>
    <property type="match status" value="1"/>
</dbReference>
<dbReference type="PANTHER" id="PTHR32060">
    <property type="entry name" value="TAIL-SPECIFIC PROTEASE"/>
    <property type="match status" value="1"/>
</dbReference>
<reference evidence="7" key="1">
    <citation type="submission" date="2020-01" db="EMBL/GenBank/DDBJ databases">
        <authorList>
            <person name="Meier V. D."/>
            <person name="Meier V D."/>
        </authorList>
    </citation>
    <scope>NUCLEOTIDE SEQUENCE</scope>
    <source>
        <strain evidence="7">HLG_WM_MAG_12</strain>
    </source>
</reference>
<keyword evidence="2 5" id="KW-0645">Protease</keyword>
<organism evidence="7">
    <name type="scientific">uncultured Campylobacterales bacterium</name>
    <dbReference type="NCBI Taxonomy" id="352960"/>
    <lineage>
        <taxon>Bacteria</taxon>
        <taxon>Pseudomonadati</taxon>
        <taxon>Campylobacterota</taxon>
        <taxon>Epsilonproteobacteria</taxon>
        <taxon>Campylobacterales</taxon>
        <taxon>environmental samples</taxon>
    </lineage>
</organism>
<evidence type="ECO:0000259" key="6">
    <source>
        <dbReference type="PROSITE" id="PS50106"/>
    </source>
</evidence>
<feature type="domain" description="PDZ" evidence="6">
    <location>
        <begin position="77"/>
        <end position="143"/>
    </location>
</feature>
<evidence type="ECO:0000256" key="1">
    <source>
        <dbReference type="ARBA" id="ARBA00009179"/>
    </source>
</evidence>
<dbReference type="SMART" id="SM00245">
    <property type="entry name" value="TSPc"/>
    <property type="match status" value="1"/>
</dbReference>
<dbReference type="EC" id="3.4.21.102" evidence="7"/>
<dbReference type="SMART" id="SM00228">
    <property type="entry name" value="PDZ"/>
    <property type="match status" value="1"/>
</dbReference>
<dbReference type="CDD" id="cd06782">
    <property type="entry name" value="cpPDZ_CPP-like"/>
    <property type="match status" value="1"/>
</dbReference>
<evidence type="ECO:0000256" key="2">
    <source>
        <dbReference type="ARBA" id="ARBA00022670"/>
    </source>
</evidence>
<dbReference type="AlphaFoldDB" id="A0A6S6SBR6"/>
<dbReference type="InterPro" id="IPR001478">
    <property type="entry name" value="PDZ"/>
</dbReference>
<dbReference type="Gene3D" id="3.30.750.44">
    <property type="match status" value="1"/>
</dbReference>
<keyword evidence="4 5" id="KW-0720">Serine protease</keyword>
<dbReference type="Pfam" id="PF03572">
    <property type="entry name" value="Peptidase_S41"/>
    <property type="match status" value="1"/>
</dbReference>
<dbReference type="InterPro" id="IPR029045">
    <property type="entry name" value="ClpP/crotonase-like_dom_sf"/>
</dbReference>
<evidence type="ECO:0000313" key="7">
    <source>
        <dbReference type="EMBL" id="CAA6807323.1"/>
    </source>
</evidence>
<evidence type="ECO:0000256" key="3">
    <source>
        <dbReference type="ARBA" id="ARBA00022801"/>
    </source>
</evidence>
<evidence type="ECO:0000256" key="4">
    <source>
        <dbReference type="ARBA" id="ARBA00022825"/>
    </source>
</evidence>
<dbReference type="NCBIfam" id="TIGR00225">
    <property type="entry name" value="prc"/>
    <property type="match status" value="1"/>
</dbReference>
<dbReference type="EMBL" id="CACVAW010000026">
    <property type="protein sequence ID" value="CAA6807323.1"/>
    <property type="molecule type" value="Genomic_DNA"/>
</dbReference>
<sequence>MKSFKLLLILISSASIFGQTNIERLKAIQKLNTTMELVENYYVDDINFTDIVDKSIQGLLQNLDAHSSFMNESTYDNLKIHTDGEFGGLGIQVTIRDKVLTIISPIDDTPAFKKGLKAEDIILKINDKSTLNMTIDEAVSIMRGKKGTDIELTIVRKGEVKPLVFEITRDIIKLESVYTKTIEDENILYIRVSNFDKKVTKEVKKSLEKHNKIDGVILDLRNNPGGLLPEAIGLSDIFIANGIIVSQKGKIKHYNQDFNATDKGTYKDVSLVALVNGGSASASEIVAGALQDHKRAIVIGEKTFGKGSVQQVHAFSMKEAVKITIARYYLPSGRTIQAEGVTPDIIVHSGKVPVNENDFTIKESELKKHLNSELKKLDNTDDKKVSKEDNKTIITQKNVLNDIQLKSAIDTIKILNISKGNK</sequence>
<dbReference type="GO" id="GO:0030288">
    <property type="term" value="C:outer membrane-bounded periplasmic space"/>
    <property type="evidence" value="ECO:0007669"/>
    <property type="project" value="TreeGrafter"/>
</dbReference>
<gene>
    <name evidence="7" type="ORF">HELGO_WM14795</name>
</gene>
<dbReference type="InterPro" id="IPR005151">
    <property type="entry name" value="Tail-specific_protease"/>
</dbReference>
<accession>A0A6S6SBR6</accession>
<proteinExistence type="inferred from homology"/>
<dbReference type="FunFam" id="2.30.42.10:FF:000063">
    <property type="entry name" value="Peptidase, S41 family"/>
    <property type="match status" value="1"/>
</dbReference>
<protein>
    <submittedName>
        <fullName evidence="7">Carboxyl-terminal protease (EC)</fullName>
        <ecNumber evidence="7">3.4.21.102</ecNumber>
    </submittedName>
</protein>
<dbReference type="Gene3D" id="3.90.226.10">
    <property type="entry name" value="2-enoyl-CoA Hydratase, Chain A, domain 1"/>
    <property type="match status" value="1"/>
</dbReference>
<dbReference type="Pfam" id="PF13180">
    <property type="entry name" value="PDZ_2"/>
    <property type="match status" value="1"/>
</dbReference>
<dbReference type="InterPro" id="IPR036034">
    <property type="entry name" value="PDZ_sf"/>
</dbReference>
<name>A0A6S6SBR6_9BACT</name>